<dbReference type="Gene3D" id="3.40.50.1820">
    <property type="entry name" value="alpha/beta hydrolase"/>
    <property type="match status" value="1"/>
</dbReference>
<protein>
    <submittedName>
        <fullName evidence="3">Alpha/beta hydrolase</fullName>
    </submittedName>
</protein>
<comment type="caution">
    <text evidence="3">The sequence shown here is derived from an EMBL/GenBank/DDBJ whole genome shotgun (WGS) entry which is preliminary data.</text>
</comment>
<gene>
    <name evidence="3" type="ORF">GCM10010324_19460</name>
</gene>
<keyword evidence="4" id="KW-1185">Reference proteome</keyword>
<organism evidence="3 4">
    <name type="scientific">Streptomyces hiroshimensis</name>
    <dbReference type="NCBI Taxonomy" id="66424"/>
    <lineage>
        <taxon>Bacteria</taxon>
        <taxon>Bacillati</taxon>
        <taxon>Actinomycetota</taxon>
        <taxon>Actinomycetes</taxon>
        <taxon>Kitasatosporales</taxon>
        <taxon>Streptomycetaceae</taxon>
        <taxon>Streptomyces</taxon>
    </lineage>
</organism>
<dbReference type="Proteomes" id="UP000659223">
    <property type="component" value="Unassembled WGS sequence"/>
</dbReference>
<keyword evidence="1" id="KW-0732">Signal</keyword>
<dbReference type="Pfam" id="PF12697">
    <property type="entry name" value="Abhydrolase_6"/>
    <property type="match status" value="1"/>
</dbReference>
<dbReference type="EMBL" id="BMUT01000003">
    <property type="protein sequence ID" value="GGX74229.1"/>
    <property type="molecule type" value="Genomic_DNA"/>
</dbReference>
<evidence type="ECO:0000256" key="1">
    <source>
        <dbReference type="SAM" id="SignalP"/>
    </source>
</evidence>
<dbReference type="PANTHER" id="PTHR43689">
    <property type="entry name" value="HYDROLASE"/>
    <property type="match status" value="1"/>
</dbReference>
<feature type="chain" id="PRO_5046101353" evidence="1">
    <location>
        <begin position="40"/>
        <end position="361"/>
    </location>
</feature>
<sequence length="361" mass="36962">MLPRRLRCAPRRLSALFTAGTSGLALTAGLVLAPAAAPAAATPSAPSHGTPACRELRVPAPGTSVTVAGRLCRPAGPAPDTVLVLVPGITYDRHYWTSRPAPGAASFQEAMAAAGLATVAVDRPGTGASGRPDASATDLGSEADALHAVVGALRTGAGGPRYRRVVAVGHSFGSGVALAESVRHADVDALVLTGYGHGAGPLLEEFGRSLHPAAEDPVLSHDHPPAGYSTTRPGTRARFFHNLSDTWPGTVLRDEVTKSTVTSGELATLGDAYAPALAARVRVPVLVALGGEDRLVCHGPWLTCTSAEQVAGVERTLFTGTRLTAYLLPESGHALEAAANAGQWHGFLAGWLRSEAARSSG</sequence>
<dbReference type="InterPro" id="IPR000073">
    <property type="entry name" value="AB_hydrolase_1"/>
</dbReference>
<keyword evidence="3" id="KW-0378">Hydrolase</keyword>
<dbReference type="PANTHER" id="PTHR43689:SF8">
    <property type="entry name" value="ALPHA_BETA-HYDROLASES SUPERFAMILY PROTEIN"/>
    <property type="match status" value="1"/>
</dbReference>
<name>A0ABQ2Y9K8_9ACTN</name>
<dbReference type="InterPro" id="IPR029058">
    <property type="entry name" value="AB_hydrolase_fold"/>
</dbReference>
<reference evidence="4" key="1">
    <citation type="journal article" date="2019" name="Int. J. Syst. Evol. Microbiol.">
        <title>The Global Catalogue of Microorganisms (GCM) 10K type strain sequencing project: providing services to taxonomists for standard genome sequencing and annotation.</title>
        <authorList>
            <consortium name="The Broad Institute Genomics Platform"/>
            <consortium name="The Broad Institute Genome Sequencing Center for Infectious Disease"/>
            <person name="Wu L."/>
            <person name="Ma J."/>
        </authorList>
    </citation>
    <scope>NUCLEOTIDE SEQUENCE [LARGE SCALE GENOMIC DNA]</scope>
    <source>
        <strain evidence="4">JCM 4586</strain>
    </source>
</reference>
<feature type="signal peptide" evidence="1">
    <location>
        <begin position="1"/>
        <end position="39"/>
    </location>
</feature>
<feature type="domain" description="AB hydrolase-1" evidence="2">
    <location>
        <begin position="83"/>
        <end position="335"/>
    </location>
</feature>
<evidence type="ECO:0000313" key="3">
    <source>
        <dbReference type="EMBL" id="GGX74229.1"/>
    </source>
</evidence>
<proteinExistence type="predicted"/>
<dbReference type="GO" id="GO:0016787">
    <property type="term" value="F:hydrolase activity"/>
    <property type="evidence" value="ECO:0007669"/>
    <property type="project" value="UniProtKB-KW"/>
</dbReference>
<dbReference type="SUPFAM" id="SSF53474">
    <property type="entry name" value="alpha/beta-Hydrolases"/>
    <property type="match status" value="1"/>
</dbReference>
<accession>A0ABQ2Y9K8</accession>
<evidence type="ECO:0000259" key="2">
    <source>
        <dbReference type="Pfam" id="PF12697"/>
    </source>
</evidence>
<dbReference type="RefSeq" id="WP_190021227.1">
    <property type="nucleotide sequence ID" value="NZ_BMUT01000003.1"/>
</dbReference>
<evidence type="ECO:0000313" key="4">
    <source>
        <dbReference type="Proteomes" id="UP000659223"/>
    </source>
</evidence>